<evidence type="ECO:0000256" key="1">
    <source>
        <dbReference type="ARBA" id="ARBA00004196"/>
    </source>
</evidence>
<evidence type="ECO:0000256" key="3">
    <source>
        <dbReference type="ARBA" id="ARBA00023054"/>
    </source>
</evidence>
<evidence type="ECO:0000313" key="10">
    <source>
        <dbReference type="Proteomes" id="UP000240615"/>
    </source>
</evidence>
<evidence type="ECO:0000259" key="7">
    <source>
        <dbReference type="Pfam" id="PF25989"/>
    </source>
</evidence>
<comment type="subcellular location">
    <subcellularLocation>
        <location evidence="1">Cell envelope</location>
    </subcellularLocation>
</comment>
<dbReference type="Proteomes" id="UP000240615">
    <property type="component" value="Chromosome"/>
</dbReference>
<dbReference type="Pfam" id="PF25989">
    <property type="entry name" value="YknX_C"/>
    <property type="match status" value="1"/>
</dbReference>
<keyword evidence="5" id="KW-0472">Membrane</keyword>
<dbReference type="InterPro" id="IPR058625">
    <property type="entry name" value="MdtA-like_BSH"/>
</dbReference>
<feature type="coiled-coil region" evidence="4">
    <location>
        <begin position="93"/>
        <end position="163"/>
    </location>
</feature>
<protein>
    <submittedName>
        <fullName evidence="9">Efflux RND transporter periplasmic adaptor subunit</fullName>
    </submittedName>
</protein>
<dbReference type="AlphaFoldDB" id="A0ABC8CTP3"/>
<gene>
    <name evidence="9" type="ORF">C7M56_02435</name>
</gene>
<feature type="domain" description="YknX-like beta-barrel" evidence="8">
    <location>
        <begin position="198"/>
        <end position="276"/>
    </location>
</feature>
<feature type="domain" description="Multidrug resistance protein MdtA-like barrel-sandwich hybrid" evidence="6">
    <location>
        <begin position="70"/>
        <end position="190"/>
    </location>
</feature>
<evidence type="ECO:0000256" key="4">
    <source>
        <dbReference type="SAM" id="Coils"/>
    </source>
</evidence>
<reference evidence="9 10" key="1">
    <citation type="submission" date="2018-01" db="EMBL/GenBank/DDBJ databases">
        <title>Genetic Diversity of Clostridium botulinum in seafood.</title>
        <authorList>
            <person name="Athira V."/>
            <person name="Arun Jyothi P.V."/>
            <person name="Lalitha K.V."/>
            <person name="Joseph T.C."/>
        </authorList>
    </citation>
    <scope>NUCLEOTIDE SEQUENCE [LARGE SCALE GENOMIC DNA]</scope>
    <source>
        <strain evidence="9 10">Mfbjulcb8</strain>
    </source>
</reference>
<dbReference type="Gene3D" id="2.40.50.100">
    <property type="match status" value="1"/>
</dbReference>
<dbReference type="Pfam" id="PF25990">
    <property type="entry name" value="Beta-barrel_YknX"/>
    <property type="match status" value="1"/>
</dbReference>
<keyword evidence="5" id="KW-0812">Transmembrane</keyword>
<evidence type="ECO:0000256" key="5">
    <source>
        <dbReference type="SAM" id="Phobius"/>
    </source>
</evidence>
<dbReference type="Gene3D" id="6.20.50.140">
    <property type="match status" value="1"/>
</dbReference>
<name>A0ABC8CTP3_CLOBO</name>
<comment type="similarity">
    <text evidence="2">Belongs to the membrane fusion protein (MFP) (TC 8.A.1) family.</text>
</comment>
<dbReference type="InterPro" id="IPR058637">
    <property type="entry name" value="YknX-like_C"/>
</dbReference>
<dbReference type="SUPFAM" id="SSF111369">
    <property type="entry name" value="HlyD-like secretion proteins"/>
    <property type="match status" value="1"/>
</dbReference>
<dbReference type="RefSeq" id="WP_159034209.1">
    <property type="nucleotide sequence ID" value="NZ_CP027777.1"/>
</dbReference>
<feature type="transmembrane region" description="Helical" evidence="5">
    <location>
        <begin position="6"/>
        <end position="24"/>
    </location>
</feature>
<dbReference type="NCBIfam" id="TIGR01730">
    <property type="entry name" value="RND_mfp"/>
    <property type="match status" value="1"/>
</dbReference>
<sequence>MKKKTIIITGAILVIGLFLILGVFKSKKNSNISVKTIKVTKGNVESYLSTTGDVVSKNKKEYFSVGGQAKIKKVNVKVGDKVKKGQSLLNFDMSELENDRQVAQMEYDNAISQKKALKSQKNSEQNKMNSITSSQIEQVENSVRVAELKLESVNDKINESEETVADIDGIVTEINAQAGGTGTAGQPLVVVENVDDLKVAVSLGKYDSTKVKKGMKAFVKNDDKKYEAKVDFIAPTAKKTVKEAGAGNETTLDCEIYLSKNNAKDLRVGFDVDVDILLGESKNVLKIPLESIKTDKYNKSHVYVVQEGKVKEKPVQLGIQSDMEAEIISGLKSGEKVILNPNASIKTGVSVEEK</sequence>
<keyword evidence="3 4" id="KW-0175">Coiled coil</keyword>
<dbReference type="InterPro" id="IPR050465">
    <property type="entry name" value="UPF0194_transport"/>
</dbReference>
<dbReference type="Gene3D" id="2.40.30.170">
    <property type="match status" value="1"/>
</dbReference>
<dbReference type="Pfam" id="PF25917">
    <property type="entry name" value="BSH_RND"/>
    <property type="match status" value="1"/>
</dbReference>
<evidence type="ECO:0000256" key="2">
    <source>
        <dbReference type="ARBA" id="ARBA00009477"/>
    </source>
</evidence>
<dbReference type="PANTHER" id="PTHR32347">
    <property type="entry name" value="EFFLUX SYSTEM COMPONENT YKNX-RELATED"/>
    <property type="match status" value="1"/>
</dbReference>
<keyword evidence="5" id="KW-1133">Transmembrane helix</keyword>
<proteinExistence type="inferred from homology"/>
<evidence type="ECO:0000259" key="8">
    <source>
        <dbReference type="Pfam" id="PF25990"/>
    </source>
</evidence>
<evidence type="ECO:0000259" key="6">
    <source>
        <dbReference type="Pfam" id="PF25917"/>
    </source>
</evidence>
<dbReference type="PANTHER" id="PTHR32347:SF14">
    <property type="entry name" value="EFFLUX SYSTEM COMPONENT YKNX-RELATED"/>
    <property type="match status" value="1"/>
</dbReference>
<evidence type="ECO:0000313" key="9">
    <source>
        <dbReference type="EMBL" id="AVQ37597.1"/>
    </source>
</evidence>
<dbReference type="InterPro" id="IPR058636">
    <property type="entry name" value="Beta-barrel_YknX"/>
</dbReference>
<feature type="domain" description="YknX-like C-terminal permuted SH3-like" evidence="7">
    <location>
        <begin position="284"/>
        <end position="352"/>
    </location>
</feature>
<dbReference type="EMBL" id="CP027777">
    <property type="protein sequence ID" value="AVQ37597.1"/>
    <property type="molecule type" value="Genomic_DNA"/>
</dbReference>
<accession>A0ABC8CTP3</accession>
<organism evidence="9 10">
    <name type="scientific">Clostridium botulinum</name>
    <dbReference type="NCBI Taxonomy" id="1491"/>
    <lineage>
        <taxon>Bacteria</taxon>
        <taxon>Bacillati</taxon>
        <taxon>Bacillota</taxon>
        <taxon>Clostridia</taxon>
        <taxon>Eubacteriales</taxon>
        <taxon>Clostridiaceae</taxon>
        <taxon>Clostridium</taxon>
    </lineage>
</organism>
<dbReference type="InterPro" id="IPR006143">
    <property type="entry name" value="RND_pump_MFP"/>
</dbReference>
<dbReference type="GO" id="GO:0030313">
    <property type="term" value="C:cell envelope"/>
    <property type="evidence" value="ECO:0007669"/>
    <property type="project" value="UniProtKB-SubCell"/>
</dbReference>